<feature type="transmembrane region" description="Helical" evidence="7">
    <location>
        <begin position="75"/>
        <end position="101"/>
    </location>
</feature>
<evidence type="ECO:0000313" key="9">
    <source>
        <dbReference type="Ensembl" id="ENSSRHP00000084872.1"/>
    </source>
</evidence>
<accession>A0A673M2S2</accession>
<keyword evidence="5 7" id="KW-0472">Membrane</keyword>
<dbReference type="PANTHER" id="PTHR14948:SF20">
    <property type="entry name" value="PROLINE-RICH TRANSMEMBRANE PROTEIN 2"/>
    <property type="match status" value="1"/>
</dbReference>
<protein>
    <recommendedName>
        <fullName evidence="11">Proline-rich transmembrane protein 2</fullName>
    </recommendedName>
</protein>
<evidence type="ECO:0000256" key="8">
    <source>
        <dbReference type="SAM" id="SignalP"/>
    </source>
</evidence>
<dbReference type="AlphaFoldDB" id="A0A673M2S2"/>
<evidence type="ECO:0000313" key="10">
    <source>
        <dbReference type="Proteomes" id="UP000472270"/>
    </source>
</evidence>
<evidence type="ECO:0000256" key="3">
    <source>
        <dbReference type="ARBA" id="ARBA00022692"/>
    </source>
</evidence>
<keyword evidence="4 7" id="KW-1133">Transmembrane helix</keyword>
<evidence type="ECO:0000256" key="5">
    <source>
        <dbReference type="ARBA" id="ARBA00023136"/>
    </source>
</evidence>
<evidence type="ECO:0000256" key="1">
    <source>
        <dbReference type="ARBA" id="ARBA00004370"/>
    </source>
</evidence>
<evidence type="ECO:0000256" key="2">
    <source>
        <dbReference type="ARBA" id="ARBA00006843"/>
    </source>
</evidence>
<dbReference type="InterPro" id="IPR051423">
    <property type="entry name" value="CD225/Dispanin"/>
</dbReference>
<keyword evidence="8" id="KW-0732">Signal</keyword>
<dbReference type="PANTHER" id="PTHR14948">
    <property type="entry name" value="NG5"/>
    <property type="match status" value="1"/>
</dbReference>
<keyword evidence="10" id="KW-1185">Reference proteome</keyword>
<name>A0A673M2S2_9TELE</name>
<reference evidence="9" key="1">
    <citation type="submission" date="2025-08" db="UniProtKB">
        <authorList>
            <consortium name="Ensembl"/>
        </authorList>
    </citation>
    <scope>IDENTIFICATION</scope>
</reference>
<dbReference type="InterPro" id="IPR007593">
    <property type="entry name" value="CD225/Dispanin_fam"/>
</dbReference>
<evidence type="ECO:0008006" key="11">
    <source>
        <dbReference type="Google" id="ProtNLM"/>
    </source>
</evidence>
<feature type="region of interest" description="Disordered" evidence="6">
    <location>
        <begin position="36"/>
        <end position="67"/>
    </location>
</feature>
<dbReference type="Ensembl" id="ENSSRHT00000087174.1">
    <property type="protein sequence ID" value="ENSSRHP00000084872.1"/>
    <property type="gene ID" value="ENSSRHG00000042033.1"/>
</dbReference>
<feature type="chain" id="PRO_5025344959" description="Proline-rich transmembrane protein 2" evidence="8">
    <location>
        <begin position="18"/>
        <end position="207"/>
    </location>
</feature>
<proteinExistence type="inferred from homology"/>
<evidence type="ECO:0000256" key="7">
    <source>
        <dbReference type="SAM" id="Phobius"/>
    </source>
</evidence>
<sequence length="207" mass="22631">MIYSLTLLSLPFLLSFCTIPHSLFFAKPNHAHANGRANLSSRSGSMSHAGSPRPSLTRQPSAATDVGDGSKPNDYLIWAILACLCPVWPINIVGLTFSVMSRNSLQQGNMDGARRLGQNAKILSIVSLVGGIVIIIVTIIINCGGEYPSHEARACEIECKLRADFVIWVNVRLKSFSSWSGFELDLITGEIDRGLYLMDLSLLFYSL</sequence>
<dbReference type="Pfam" id="PF04505">
    <property type="entry name" value="CD225"/>
    <property type="match status" value="1"/>
</dbReference>
<evidence type="ECO:0000256" key="4">
    <source>
        <dbReference type="ARBA" id="ARBA00022989"/>
    </source>
</evidence>
<organism evidence="9 10">
    <name type="scientific">Sinocyclocheilus rhinocerous</name>
    <dbReference type="NCBI Taxonomy" id="307959"/>
    <lineage>
        <taxon>Eukaryota</taxon>
        <taxon>Metazoa</taxon>
        <taxon>Chordata</taxon>
        <taxon>Craniata</taxon>
        <taxon>Vertebrata</taxon>
        <taxon>Euteleostomi</taxon>
        <taxon>Actinopterygii</taxon>
        <taxon>Neopterygii</taxon>
        <taxon>Teleostei</taxon>
        <taxon>Ostariophysi</taxon>
        <taxon>Cypriniformes</taxon>
        <taxon>Cyprinidae</taxon>
        <taxon>Cyprininae</taxon>
        <taxon>Sinocyclocheilus</taxon>
    </lineage>
</organism>
<feature type="compositionally biased region" description="Low complexity" evidence="6">
    <location>
        <begin position="40"/>
        <end position="51"/>
    </location>
</feature>
<comment type="similarity">
    <text evidence="2">Belongs to the CD225/Dispanin family.</text>
</comment>
<comment type="subcellular location">
    <subcellularLocation>
        <location evidence="1">Membrane</location>
    </subcellularLocation>
</comment>
<keyword evidence="3 7" id="KW-0812">Transmembrane</keyword>
<dbReference type="Proteomes" id="UP000472270">
    <property type="component" value="Unassembled WGS sequence"/>
</dbReference>
<feature type="transmembrane region" description="Helical" evidence="7">
    <location>
        <begin position="122"/>
        <end position="141"/>
    </location>
</feature>
<feature type="signal peptide" evidence="8">
    <location>
        <begin position="1"/>
        <end position="17"/>
    </location>
</feature>
<reference evidence="9" key="2">
    <citation type="submission" date="2025-09" db="UniProtKB">
        <authorList>
            <consortium name="Ensembl"/>
        </authorList>
    </citation>
    <scope>IDENTIFICATION</scope>
</reference>
<evidence type="ECO:0000256" key="6">
    <source>
        <dbReference type="SAM" id="MobiDB-lite"/>
    </source>
</evidence>
<dbReference type="GO" id="GO:0016020">
    <property type="term" value="C:membrane"/>
    <property type="evidence" value="ECO:0007669"/>
    <property type="project" value="UniProtKB-SubCell"/>
</dbReference>